<proteinExistence type="predicted"/>
<dbReference type="Pfam" id="PF00248">
    <property type="entry name" value="Aldo_ket_red"/>
    <property type="match status" value="1"/>
</dbReference>
<dbReference type="InterPro" id="IPR023210">
    <property type="entry name" value="NADP_OxRdtase_dom"/>
</dbReference>
<dbReference type="KEGG" id="dda:Dd703_3322"/>
<dbReference type="EMBL" id="CP001654">
    <property type="protein sequence ID" value="ACS87084.1"/>
    <property type="molecule type" value="Genomic_DNA"/>
</dbReference>
<evidence type="ECO:0000259" key="2">
    <source>
        <dbReference type="Pfam" id="PF00248"/>
    </source>
</evidence>
<dbReference type="PROSITE" id="PS51257">
    <property type="entry name" value="PROKAR_LIPOPROTEIN"/>
    <property type="match status" value="1"/>
</dbReference>
<dbReference type="PANTHER" id="PTHR43625">
    <property type="entry name" value="AFLATOXIN B1 ALDEHYDE REDUCTASE"/>
    <property type="match status" value="1"/>
</dbReference>
<dbReference type="PANTHER" id="PTHR43625:SF40">
    <property type="entry name" value="ALDO-KETO REDUCTASE YAKC [NADP(+)]"/>
    <property type="match status" value="1"/>
</dbReference>
<dbReference type="GO" id="GO:0005737">
    <property type="term" value="C:cytoplasm"/>
    <property type="evidence" value="ECO:0007669"/>
    <property type="project" value="TreeGrafter"/>
</dbReference>
<reference evidence="3" key="1">
    <citation type="submission" date="2009-06" db="EMBL/GenBank/DDBJ databases">
        <title>Complete sequence of Dickeya dadantii Ech703.</title>
        <authorList>
            <consortium name="US DOE Joint Genome Institute"/>
            <person name="Lucas S."/>
            <person name="Copeland A."/>
            <person name="Lapidus A."/>
            <person name="Glavina del Rio T."/>
            <person name="Dalin E."/>
            <person name="Tice H."/>
            <person name="Bruce D."/>
            <person name="Goodwin L."/>
            <person name="Pitluck S."/>
            <person name="Chertkov O."/>
            <person name="Brettin T."/>
            <person name="Detter J.C."/>
            <person name="Han C."/>
            <person name="Larimer F."/>
            <person name="Land M."/>
            <person name="Hauser L."/>
            <person name="Kyrpides N."/>
            <person name="Mikhailova N."/>
            <person name="Balakrishnan V."/>
            <person name="Glasner J."/>
            <person name="Perna N.T."/>
        </authorList>
    </citation>
    <scope>NUCLEOTIDE SEQUENCE [LARGE SCALE GENOMIC DNA]</scope>
    <source>
        <strain evidence="3">Ech703</strain>
    </source>
</reference>
<accession>C6CDZ0</accession>
<dbReference type="AlphaFoldDB" id="C6CDZ0"/>
<dbReference type="RefSeq" id="WP_015854984.1">
    <property type="nucleotide sequence ID" value="NC_012880.1"/>
</dbReference>
<evidence type="ECO:0000313" key="4">
    <source>
        <dbReference type="Proteomes" id="UP000002734"/>
    </source>
</evidence>
<dbReference type="InterPro" id="IPR050791">
    <property type="entry name" value="Aldo-Keto_reductase"/>
</dbReference>
<organism evidence="3 4">
    <name type="scientific">Musicola paradisiaca (strain Ech703)</name>
    <name type="common">Dickeya paradisiaca</name>
    <name type="synonym">Dickeya dadantii</name>
    <dbReference type="NCBI Taxonomy" id="579405"/>
    <lineage>
        <taxon>Bacteria</taxon>
        <taxon>Pseudomonadati</taxon>
        <taxon>Pseudomonadota</taxon>
        <taxon>Gammaproteobacteria</taxon>
        <taxon>Enterobacterales</taxon>
        <taxon>Pectobacteriaceae</taxon>
        <taxon>Musicola</taxon>
    </lineage>
</organism>
<dbReference type="GO" id="GO:0016491">
    <property type="term" value="F:oxidoreductase activity"/>
    <property type="evidence" value="ECO:0007669"/>
    <property type="project" value="UniProtKB-KW"/>
</dbReference>
<dbReference type="HOGENOM" id="CLU_023205_2_1_6"/>
<feature type="domain" description="NADP-dependent oxidoreductase" evidence="2">
    <location>
        <begin position="16"/>
        <end position="307"/>
    </location>
</feature>
<dbReference type="STRING" id="579405.Dd703_3322"/>
<dbReference type="InterPro" id="IPR036812">
    <property type="entry name" value="NAD(P)_OxRdtase_dom_sf"/>
</dbReference>
<gene>
    <name evidence="3" type="ordered locus">Dd703_3322</name>
</gene>
<dbReference type="SUPFAM" id="SSF51430">
    <property type="entry name" value="NAD(P)-linked oxidoreductase"/>
    <property type="match status" value="1"/>
</dbReference>
<dbReference type="CDD" id="cd19076">
    <property type="entry name" value="AKR_AKR13A_13D"/>
    <property type="match status" value="1"/>
</dbReference>
<dbReference type="eggNOG" id="COG0667">
    <property type="taxonomic scope" value="Bacteria"/>
</dbReference>
<protein>
    <submittedName>
        <fullName evidence="3">Aldo/keto reductase</fullName>
    </submittedName>
</protein>
<name>C6CDZ0_MUSP7</name>
<dbReference type="Gene3D" id="3.20.20.100">
    <property type="entry name" value="NADP-dependent oxidoreductase domain"/>
    <property type="match status" value="1"/>
</dbReference>
<keyword evidence="1" id="KW-0560">Oxidoreductase</keyword>
<dbReference type="Proteomes" id="UP000002734">
    <property type="component" value="Chromosome"/>
</dbReference>
<sequence length="330" mass="36159">MQQRKLGSHGPTVSALGLGCMGMSDFYSTGQDEKEAVATLHRALELGVTLLDTADMYGPHTNEELVGKAIKGKRDQVFLATKFGILRDPANPNARGICGRPEYVRQAVEGSLKRLGVEVIDLYYQHRVDPNVPIEETVGAMAELVTAGKVRYLGLSEASAATLERAHRVHPITALQSEYSLWTRDVEAEILPVCRRLGIGFVPYSPLGRGFLTGALTRTDDLAENDFRRSNPRFSGDNFARNLQLVEGIKRLAEEKGVAPAQLALAWVLAQDEHIVPIPGTKRRRYLEQNVDALNITLTAQDLHELTTAFPPQAAAGDRYGAESMGSVNR</sequence>
<evidence type="ECO:0000313" key="3">
    <source>
        <dbReference type="EMBL" id="ACS87084.1"/>
    </source>
</evidence>
<keyword evidence="4" id="KW-1185">Reference proteome</keyword>
<evidence type="ECO:0000256" key="1">
    <source>
        <dbReference type="ARBA" id="ARBA00023002"/>
    </source>
</evidence>